<accession>A1ZN22</accession>
<protein>
    <submittedName>
        <fullName evidence="2">Lipoprotein, putative</fullName>
    </submittedName>
</protein>
<dbReference type="AlphaFoldDB" id="A1ZN22"/>
<evidence type="ECO:0000313" key="3">
    <source>
        <dbReference type="Proteomes" id="UP000004095"/>
    </source>
</evidence>
<name>A1ZN22_MICM2</name>
<dbReference type="RefSeq" id="WP_002698372.1">
    <property type="nucleotide sequence ID" value="NZ_AAWS01000017.1"/>
</dbReference>
<feature type="chain" id="PRO_5002641546" evidence="1">
    <location>
        <begin position="21"/>
        <end position="300"/>
    </location>
</feature>
<feature type="signal peptide" evidence="1">
    <location>
        <begin position="1"/>
        <end position="20"/>
    </location>
</feature>
<dbReference type="EMBL" id="AAWS01000017">
    <property type="protein sequence ID" value="EAY28203.1"/>
    <property type="molecule type" value="Genomic_DNA"/>
</dbReference>
<evidence type="ECO:0000313" key="2">
    <source>
        <dbReference type="EMBL" id="EAY28203.1"/>
    </source>
</evidence>
<comment type="caution">
    <text evidence="2">The sequence shown here is derived from an EMBL/GenBank/DDBJ whole genome shotgun (WGS) entry which is preliminary data.</text>
</comment>
<proteinExistence type="predicted"/>
<evidence type="ECO:0000256" key="1">
    <source>
        <dbReference type="SAM" id="SignalP"/>
    </source>
</evidence>
<keyword evidence="1" id="KW-0732">Signal</keyword>
<keyword evidence="2" id="KW-0449">Lipoprotein</keyword>
<sequence>MTKSLTKLFSLIAVASVVFFSSCKKSEDATVTAPTATLADASTATNPSYEKGDKITYKLTAALPGGYKAGSGKKTVGGVDAPFTLSGINAGDTAVSATFTVDVTEDAGQEVTVSVTLIDNSDQNVTAEAKYTVAAVGQGGGGAAPLLSGTATVSLGAETATFGSYLATSKAGVFKSSEAQANQADIDITFGVGNTGGPSLISPDARVSSGLNAGNPAMTATRTTFFKAESSGPSDLGAVTALNVENNITKSTSKSVQIAVGSVYSFVQDGATGKKGYIKVDEISGTGTARVAKITFVVQK</sequence>
<organism evidence="2 3">
    <name type="scientific">Microscilla marina ATCC 23134</name>
    <dbReference type="NCBI Taxonomy" id="313606"/>
    <lineage>
        <taxon>Bacteria</taxon>
        <taxon>Pseudomonadati</taxon>
        <taxon>Bacteroidota</taxon>
        <taxon>Cytophagia</taxon>
        <taxon>Cytophagales</taxon>
        <taxon>Microscillaceae</taxon>
        <taxon>Microscilla</taxon>
    </lineage>
</organism>
<keyword evidence="3" id="KW-1185">Reference proteome</keyword>
<dbReference type="PROSITE" id="PS51257">
    <property type="entry name" value="PROKAR_LIPOPROTEIN"/>
    <property type="match status" value="1"/>
</dbReference>
<gene>
    <name evidence="2" type="ORF">M23134_03464</name>
</gene>
<reference evidence="2 3" key="1">
    <citation type="submission" date="2007-01" db="EMBL/GenBank/DDBJ databases">
        <authorList>
            <person name="Haygood M."/>
            <person name="Podell S."/>
            <person name="Anderson C."/>
            <person name="Hopkinson B."/>
            <person name="Roe K."/>
            <person name="Barbeau K."/>
            <person name="Gaasterland T."/>
            <person name="Ferriera S."/>
            <person name="Johnson J."/>
            <person name="Kravitz S."/>
            <person name="Beeson K."/>
            <person name="Sutton G."/>
            <person name="Rogers Y.-H."/>
            <person name="Friedman R."/>
            <person name="Frazier M."/>
            <person name="Venter J.C."/>
        </authorList>
    </citation>
    <scope>NUCLEOTIDE SEQUENCE [LARGE SCALE GENOMIC DNA]</scope>
    <source>
        <strain evidence="2 3">ATCC 23134</strain>
    </source>
</reference>
<dbReference type="Proteomes" id="UP000004095">
    <property type="component" value="Unassembled WGS sequence"/>
</dbReference>